<evidence type="ECO:0000313" key="7">
    <source>
        <dbReference type="Proteomes" id="UP000027604"/>
    </source>
</evidence>
<evidence type="ECO:0000259" key="5">
    <source>
        <dbReference type="PROSITE" id="PS50977"/>
    </source>
</evidence>
<dbReference type="PROSITE" id="PS50977">
    <property type="entry name" value="HTH_TETR_2"/>
    <property type="match status" value="1"/>
</dbReference>
<keyword evidence="1" id="KW-0805">Transcription regulation</keyword>
<keyword evidence="2 4" id="KW-0238">DNA-binding</keyword>
<dbReference type="InterPro" id="IPR001647">
    <property type="entry name" value="HTH_TetR"/>
</dbReference>
<keyword evidence="7" id="KW-1185">Reference proteome</keyword>
<accession>W0V0J4</accession>
<dbReference type="GO" id="GO:0003700">
    <property type="term" value="F:DNA-binding transcription factor activity"/>
    <property type="evidence" value="ECO:0007669"/>
    <property type="project" value="TreeGrafter"/>
</dbReference>
<protein>
    <submittedName>
        <fullName evidence="6">Bacterial regulatory s, tetR family protein</fullName>
    </submittedName>
</protein>
<dbReference type="eggNOG" id="COG1309">
    <property type="taxonomic scope" value="Bacteria"/>
</dbReference>
<organism evidence="6 7">
    <name type="scientific">Janthinobacterium agaricidamnosum NBRC 102515 = DSM 9628</name>
    <dbReference type="NCBI Taxonomy" id="1349767"/>
    <lineage>
        <taxon>Bacteria</taxon>
        <taxon>Pseudomonadati</taxon>
        <taxon>Pseudomonadota</taxon>
        <taxon>Betaproteobacteria</taxon>
        <taxon>Burkholderiales</taxon>
        <taxon>Oxalobacteraceae</taxon>
        <taxon>Janthinobacterium</taxon>
    </lineage>
</organism>
<feature type="domain" description="HTH tetR-type" evidence="5">
    <location>
        <begin position="16"/>
        <end position="76"/>
    </location>
</feature>
<dbReference type="PATRIC" id="fig|1349767.4.peg.2168"/>
<dbReference type="RefSeq" id="WP_038488285.1">
    <property type="nucleotide sequence ID" value="NZ_BCTH01000023.1"/>
</dbReference>
<dbReference type="InterPro" id="IPR011075">
    <property type="entry name" value="TetR_C"/>
</dbReference>
<dbReference type="Pfam" id="PF00440">
    <property type="entry name" value="TetR_N"/>
    <property type="match status" value="1"/>
</dbReference>
<evidence type="ECO:0000256" key="1">
    <source>
        <dbReference type="ARBA" id="ARBA00023015"/>
    </source>
</evidence>
<dbReference type="Proteomes" id="UP000027604">
    <property type="component" value="Chromosome I"/>
</dbReference>
<reference evidence="6 7" key="1">
    <citation type="journal article" date="2015" name="Genome Announc.">
        <title>Genome Sequence of Mushroom Soft-Rot Pathogen Janthinobacterium agaricidamnosum.</title>
        <authorList>
            <person name="Graupner K."/>
            <person name="Lackner G."/>
            <person name="Hertweck C."/>
        </authorList>
    </citation>
    <scope>NUCLEOTIDE SEQUENCE [LARGE SCALE GENOMIC DNA]</scope>
    <source>
        <strain evidence="7">NBRC 102515 / DSM 9628</strain>
    </source>
</reference>
<name>W0V0J4_9BURK</name>
<keyword evidence="3" id="KW-0804">Transcription</keyword>
<dbReference type="InterPro" id="IPR036271">
    <property type="entry name" value="Tet_transcr_reg_TetR-rel_C_sf"/>
</dbReference>
<dbReference type="OrthoDB" id="9809994at2"/>
<evidence type="ECO:0000313" key="6">
    <source>
        <dbReference type="EMBL" id="CDG81115.1"/>
    </source>
</evidence>
<dbReference type="Gene3D" id="1.10.357.10">
    <property type="entry name" value="Tetracycline Repressor, domain 2"/>
    <property type="match status" value="1"/>
</dbReference>
<dbReference type="InterPro" id="IPR050109">
    <property type="entry name" value="HTH-type_TetR-like_transc_reg"/>
</dbReference>
<dbReference type="GO" id="GO:0000976">
    <property type="term" value="F:transcription cis-regulatory region binding"/>
    <property type="evidence" value="ECO:0007669"/>
    <property type="project" value="TreeGrafter"/>
</dbReference>
<dbReference type="Gene3D" id="1.10.10.60">
    <property type="entry name" value="Homeodomain-like"/>
    <property type="match status" value="1"/>
</dbReference>
<evidence type="ECO:0000256" key="2">
    <source>
        <dbReference type="ARBA" id="ARBA00023125"/>
    </source>
</evidence>
<proteinExistence type="predicted"/>
<dbReference type="PANTHER" id="PTHR30055:SF223">
    <property type="entry name" value="HTH-TYPE TRANSCRIPTIONAL REGULATOR UIDR"/>
    <property type="match status" value="1"/>
</dbReference>
<dbReference type="PRINTS" id="PR00455">
    <property type="entry name" value="HTHTETR"/>
</dbReference>
<dbReference type="PANTHER" id="PTHR30055">
    <property type="entry name" value="HTH-TYPE TRANSCRIPTIONAL REGULATOR RUTR"/>
    <property type="match status" value="1"/>
</dbReference>
<dbReference type="EMBL" id="HG322949">
    <property type="protein sequence ID" value="CDG81115.1"/>
    <property type="molecule type" value="Genomic_DNA"/>
</dbReference>
<dbReference type="Pfam" id="PF16859">
    <property type="entry name" value="TetR_C_11"/>
    <property type="match status" value="1"/>
</dbReference>
<dbReference type="SUPFAM" id="SSF48498">
    <property type="entry name" value="Tetracyclin repressor-like, C-terminal domain"/>
    <property type="match status" value="1"/>
</dbReference>
<dbReference type="HOGENOM" id="CLU_069356_27_2_4"/>
<dbReference type="KEGG" id="jag:GJA_455"/>
<dbReference type="STRING" id="1349767.GJA_455"/>
<gene>
    <name evidence="6" type="ORF">GJA_455</name>
</gene>
<dbReference type="AlphaFoldDB" id="W0V0J4"/>
<sequence>MQVPTDTKPRWERRKDARPQELLAAALDLFVERGFASTRLEDVAKRAGVSKGTLYLYFENKEELFKAVVRANIVHVIGEAENSFAASDSNSADLLACILMQWWQQVGATKLAGLTKLMMAEAGNFPELTQFYNEEVIARGNALIASMLERGIARGEFRPVDPQLTTAILIAPVIMLTMWANSFLPCDMADIDADAYMRAFIDMSLRGLAPDRPAGSPAP</sequence>
<feature type="DNA-binding region" description="H-T-H motif" evidence="4">
    <location>
        <begin position="39"/>
        <end position="58"/>
    </location>
</feature>
<dbReference type="FunFam" id="1.10.10.60:FF:000141">
    <property type="entry name" value="TetR family transcriptional regulator"/>
    <property type="match status" value="1"/>
</dbReference>
<evidence type="ECO:0000256" key="4">
    <source>
        <dbReference type="PROSITE-ProRule" id="PRU00335"/>
    </source>
</evidence>
<dbReference type="SUPFAM" id="SSF46689">
    <property type="entry name" value="Homeodomain-like"/>
    <property type="match status" value="1"/>
</dbReference>
<dbReference type="InterPro" id="IPR009057">
    <property type="entry name" value="Homeodomain-like_sf"/>
</dbReference>
<evidence type="ECO:0000256" key="3">
    <source>
        <dbReference type="ARBA" id="ARBA00023163"/>
    </source>
</evidence>